<sequence>MNKKNEEIKVCKPDFTKLPLTGYYKSLPNATRVIVSKPKDDFLNSIARLTGRTPETVRSWCLGKKTPPPHIRVKIAKYIGTTIEILFPKAV</sequence>
<dbReference type="EMBL" id="VSSQ01002493">
    <property type="protein sequence ID" value="MPM15752.1"/>
    <property type="molecule type" value="Genomic_DNA"/>
</dbReference>
<dbReference type="GO" id="GO:0003677">
    <property type="term" value="F:DNA binding"/>
    <property type="evidence" value="ECO:0007669"/>
    <property type="project" value="InterPro"/>
</dbReference>
<dbReference type="InterPro" id="IPR010982">
    <property type="entry name" value="Lambda_DNA-bd_dom_sf"/>
</dbReference>
<dbReference type="AlphaFoldDB" id="A0A644XHQ9"/>
<proteinExistence type="predicted"/>
<gene>
    <name evidence="1" type="ORF">SDC9_62124</name>
</gene>
<accession>A0A644XHQ9</accession>
<name>A0A644XHQ9_9ZZZZ</name>
<protein>
    <submittedName>
        <fullName evidence="1">Uncharacterized protein</fullName>
    </submittedName>
</protein>
<reference evidence="1" key="1">
    <citation type="submission" date="2019-08" db="EMBL/GenBank/DDBJ databases">
        <authorList>
            <person name="Kucharzyk K."/>
            <person name="Murdoch R.W."/>
            <person name="Higgins S."/>
            <person name="Loffler F."/>
        </authorList>
    </citation>
    <scope>NUCLEOTIDE SEQUENCE</scope>
</reference>
<comment type="caution">
    <text evidence="1">The sequence shown here is derived from an EMBL/GenBank/DDBJ whole genome shotgun (WGS) entry which is preliminary data.</text>
</comment>
<organism evidence="1">
    <name type="scientific">bioreactor metagenome</name>
    <dbReference type="NCBI Taxonomy" id="1076179"/>
    <lineage>
        <taxon>unclassified sequences</taxon>
        <taxon>metagenomes</taxon>
        <taxon>ecological metagenomes</taxon>
    </lineage>
</organism>
<dbReference type="SUPFAM" id="SSF47413">
    <property type="entry name" value="lambda repressor-like DNA-binding domains"/>
    <property type="match status" value="1"/>
</dbReference>
<evidence type="ECO:0000313" key="1">
    <source>
        <dbReference type="EMBL" id="MPM15752.1"/>
    </source>
</evidence>